<accession>A0ABN3F6X4</accession>
<dbReference type="InterPro" id="IPR051908">
    <property type="entry name" value="Ribosomal_N-acetyltransferase"/>
</dbReference>
<protein>
    <recommendedName>
        <fullName evidence="1">N-acetyltransferase domain-containing protein</fullName>
    </recommendedName>
</protein>
<sequence length="183" mass="20077">MREGSDCEKLVGMDEALTDGTVTLSPLGPADFADHYAGEDEELVRWLSGDPATPEGLRDYLDCCARWWRAGGPFHNFGIRVGPALELAGTVDVQTDMYYLREGQTNLAYGLYPQWRGRGLATRAVRLACAYAASIGCTEAVIRCEPENTRSAAVAARAGFTFLQCRSEPDGRVLDWHTLDLRG</sequence>
<dbReference type="InterPro" id="IPR016181">
    <property type="entry name" value="Acyl_CoA_acyltransferase"/>
</dbReference>
<gene>
    <name evidence="2" type="ORF">GCM10010403_05840</name>
</gene>
<dbReference type="InterPro" id="IPR000182">
    <property type="entry name" value="GNAT_dom"/>
</dbReference>
<dbReference type="Proteomes" id="UP001501584">
    <property type="component" value="Unassembled WGS sequence"/>
</dbReference>
<dbReference type="Pfam" id="PF13302">
    <property type="entry name" value="Acetyltransf_3"/>
    <property type="match status" value="1"/>
</dbReference>
<comment type="caution">
    <text evidence="2">The sequence shown here is derived from an EMBL/GenBank/DDBJ whole genome shotgun (WGS) entry which is preliminary data.</text>
</comment>
<dbReference type="EMBL" id="BAAASX010000001">
    <property type="protein sequence ID" value="GAA2319514.1"/>
    <property type="molecule type" value="Genomic_DNA"/>
</dbReference>
<dbReference type="SUPFAM" id="SSF55729">
    <property type="entry name" value="Acyl-CoA N-acyltransferases (Nat)"/>
    <property type="match status" value="1"/>
</dbReference>
<dbReference type="PANTHER" id="PTHR43441">
    <property type="entry name" value="RIBOSOMAL-PROTEIN-SERINE ACETYLTRANSFERASE"/>
    <property type="match status" value="1"/>
</dbReference>
<evidence type="ECO:0000259" key="1">
    <source>
        <dbReference type="PROSITE" id="PS51186"/>
    </source>
</evidence>
<feature type="domain" description="N-acetyltransferase" evidence="1">
    <location>
        <begin position="22"/>
        <end position="180"/>
    </location>
</feature>
<keyword evidence="3" id="KW-1185">Reference proteome</keyword>
<proteinExistence type="predicted"/>
<evidence type="ECO:0000313" key="2">
    <source>
        <dbReference type="EMBL" id="GAA2319514.1"/>
    </source>
</evidence>
<name>A0ABN3F6X4_9ACTN</name>
<evidence type="ECO:0000313" key="3">
    <source>
        <dbReference type="Proteomes" id="UP001501584"/>
    </source>
</evidence>
<dbReference type="Gene3D" id="3.40.630.30">
    <property type="match status" value="1"/>
</dbReference>
<reference evidence="2 3" key="1">
    <citation type="journal article" date="2019" name="Int. J. Syst. Evol. Microbiol.">
        <title>The Global Catalogue of Microorganisms (GCM) 10K type strain sequencing project: providing services to taxonomists for standard genome sequencing and annotation.</title>
        <authorList>
            <consortium name="The Broad Institute Genomics Platform"/>
            <consortium name="The Broad Institute Genome Sequencing Center for Infectious Disease"/>
            <person name="Wu L."/>
            <person name="Ma J."/>
        </authorList>
    </citation>
    <scope>NUCLEOTIDE SEQUENCE [LARGE SCALE GENOMIC DNA]</scope>
    <source>
        <strain evidence="2 3">JCM 6238</strain>
    </source>
</reference>
<dbReference type="PANTHER" id="PTHR43441:SF2">
    <property type="entry name" value="FAMILY ACETYLTRANSFERASE, PUTATIVE (AFU_ORTHOLOGUE AFUA_7G00850)-RELATED"/>
    <property type="match status" value="1"/>
</dbReference>
<organism evidence="2 3">
    <name type="scientific">Glycomyces rutgersensis</name>
    <dbReference type="NCBI Taxonomy" id="58115"/>
    <lineage>
        <taxon>Bacteria</taxon>
        <taxon>Bacillati</taxon>
        <taxon>Actinomycetota</taxon>
        <taxon>Actinomycetes</taxon>
        <taxon>Glycomycetales</taxon>
        <taxon>Glycomycetaceae</taxon>
        <taxon>Glycomyces</taxon>
    </lineage>
</organism>
<dbReference type="PROSITE" id="PS51186">
    <property type="entry name" value="GNAT"/>
    <property type="match status" value="1"/>
</dbReference>